<evidence type="ECO:0000256" key="1">
    <source>
        <dbReference type="ARBA" id="ARBA00004651"/>
    </source>
</evidence>
<evidence type="ECO:0000256" key="4">
    <source>
        <dbReference type="ARBA" id="ARBA00022989"/>
    </source>
</evidence>
<evidence type="ECO:0000256" key="3">
    <source>
        <dbReference type="ARBA" id="ARBA00022692"/>
    </source>
</evidence>
<dbReference type="PANTHER" id="PTHR42643">
    <property type="entry name" value="IONOTROPIC RECEPTOR 20A-RELATED"/>
    <property type="match status" value="1"/>
</dbReference>
<name>A0A9P0A2U5_BEMTA</name>
<dbReference type="Proteomes" id="UP001152759">
    <property type="component" value="Chromosome 10"/>
</dbReference>
<evidence type="ECO:0000313" key="9">
    <source>
        <dbReference type="EMBL" id="CAH0383111.1"/>
    </source>
</evidence>
<feature type="transmembrane region" description="Helical" evidence="8">
    <location>
        <begin position="422"/>
        <end position="443"/>
    </location>
</feature>
<dbReference type="AlphaFoldDB" id="A0A9P0A2U5"/>
<evidence type="ECO:0000256" key="2">
    <source>
        <dbReference type="ARBA" id="ARBA00022475"/>
    </source>
</evidence>
<evidence type="ECO:0008006" key="11">
    <source>
        <dbReference type="Google" id="ProtNLM"/>
    </source>
</evidence>
<keyword evidence="2" id="KW-1003">Cell membrane</keyword>
<protein>
    <recommendedName>
        <fullName evidence="11">Ionotropic receptor</fullName>
    </recommendedName>
</protein>
<evidence type="ECO:0000313" key="10">
    <source>
        <dbReference type="Proteomes" id="UP001152759"/>
    </source>
</evidence>
<proteinExistence type="predicted"/>
<keyword evidence="4 8" id="KW-1133">Transmembrane helix</keyword>
<keyword evidence="7" id="KW-0325">Glycoprotein</keyword>
<dbReference type="InterPro" id="IPR052192">
    <property type="entry name" value="Insect_Ionotropic_Sensory_Rcpt"/>
</dbReference>
<keyword evidence="3 8" id="KW-0812">Transmembrane</keyword>
<feature type="transmembrane region" description="Helical" evidence="8">
    <location>
        <begin position="106"/>
        <end position="131"/>
    </location>
</feature>
<dbReference type="EMBL" id="OU963871">
    <property type="protein sequence ID" value="CAH0383111.1"/>
    <property type="molecule type" value="Genomic_DNA"/>
</dbReference>
<comment type="subcellular location">
    <subcellularLocation>
        <location evidence="1">Cell membrane</location>
        <topology evidence="1">Multi-pass membrane protein</topology>
    </subcellularLocation>
</comment>
<feature type="transmembrane region" description="Helical" evidence="8">
    <location>
        <begin position="186"/>
        <end position="210"/>
    </location>
</feature>
<keyword evidence="10" id="KW-1185">Reference proteome</keyword>
<dbReference type="PANTHER" id="PTHR42643:SF38">
    <property type="entry name" value="IONOTROPIC RECEPTOR 100A"/>
    <property type="match status" value="1"/>
</dbReference>
<reference evidence="9" key="1">
    <citation type="submission" date="2021-12" db="EMBL/GenBank/DDBJ databases">
        <authorList>
            <person name="King R."/>
        </authorList>
    </citation>
    <scope>NUCLEOTIDE SEQUENCE</scope>
</reference>
<evidence type="ECO:0000256" key="7">
    <source>
        <dbReference type="ARBA" id="ARBA00023180"/>
    </source>
</evidence>
<sequence>MLEIFELNFFSASTGCDFWYENIIDAVEILADRRNATSAFYLAPKDDWTLLSKPQDLRMNLKMDVDLYSVNFLGCPLNLSEFDFTPGLETAVLFVMVPRRGFVPSYLAALRCFTPTVWVCTISVLVTFLSISHVYNQLQIRVFPALYKEVDLTHFERVSVLLTLYRHVLNISQPRWELGALRAGKILFLVFSFSTLILTSLFASSMMSALTEPVRYSDINTLRDLNRSEMFVQTDTGSRSVSLSGYPEFEWLTRRLSDHFQFEAVSLSVASMVKNTMRPDDYLAEDPYFQTLNASIDVTMSMLEKNLDVMLSMDAFLVEVTASVAEEGNVLVGPNDFHQEYEFHFVREYITSYPYMNKLSKNSFYRDAINDILTRMLEGGFTGLNQKKQQDHCLTTGGWRSAPKESEQKTPPRAFSLVDLRIAFLGLGFGLGASIGVFLLELLHMI</sequence>
<keyword evidence="6" id="KW-0675">Receptor</keyword>
<dbReference type="GO" id="GO:0005886">
    <property type="term" value="C:plasma membrane"/>
    <property type="evidence" value="ECO:0007669"/>
    <property type="project" value="UniProtKB-SubCell"/>
</dbReference>
<gene>
    <name evidence="9" type="ORF">BEMITA_LOCUS2587</name>
</gene>
<evidence type="ECO:0000256" key="5">
    <source>
        <dbReference type="ARBA" id="ARBA00023136"/>
    </source>
</evidence>
<evidence type="ECO:0000256" key="8">
    <source>
        <dbReference type="SAM" id="Phobius"/>
    </source>
</evidence>
<evidence type="ECO:0000256" key="6">
    <source>
        <dbReference type="ARBA" id="ARBA00023170"/>
    </source>
</evidence>
<organism evidence="9 10">
    <name type="scientific">Bemisia tabaci</name>
    <name type="common">Sweetpotato whitefly</name>
    <name type="synonym">Aleurodes tabaci</name>
    <dbReference type="NCBI Taxonomy" id="7038"/>
    <lineage>
        <taxon>Eukaryota</taxon>
        <taxon>Metazoa</taxon>
        <taxon>Ecdysozoa</taxon>
        <taxon>Arthropoda</taxon>
        <taxon>Hexapoda</taxon>
        <taxon>Insecta</taxon>
        <taxon>Pterygota</taxon>
        <taxon>Neoptera</taxon>
        <taxon>Paraneoptera</taxon>
        <taxon>Hemiptera</taxon>
        <taxon>Sternorrhyncha</taxon>
        <taxon>Aleyrodoidea</taxon>
        <taxon>Aleyrodidae</taxon>
        <taxon>Aleyrodinae</taxon>
        <taxon>Bemisia</taxon>
    </lineage>
</organism>
<keyword evidence="5 8" id="KW-0472">Membrane</keyword>
<accession>A0A9P0A2U5</accession>